<feature type="region of interest" description="Disordered" evidence="1">
    <location>
        <begin position="51"/>
        <end position="70"/>
    </location>
</feature>
<comment type="caution">
    <text evidence="2">The sequence shown here is derived from an EMBL/GenBank/DDBJ whole genome shotgun (WGS) entry which is preliminary data.</text>
</comment>
<sequence length="70" mass="7852">MKFRFRSNSRSPSAPLSVRDLFANLHEISFSNDLPALTDIVAWSERQGIPMQIHMGGKSKPASTNTRPRP</sequence>
<gene>
    <name evidence="2" type="ORF">E3202_04270</name>
</gene>
<dbReference type="Proteomes" id="UP000315037">
    <property type="component" value="Unassembled WGS sequence"/>
</dbReference>
<evidence type="ECO:0000313" key="2">
    <source>
        <dbReference type="EMBL" id="TPW33820.1"/>
    </source>
</evidence>
<proteinExistence type="predicted"/>
<evidence type="ECO:0000313" key="3">
    <source>
        <dbReference type="Proteomes" id="UP000315037"/>
    </source>
</evidence>
<accession>A0A506UKI0</accession>
<feature type="compositionally biased region" description="Polar residues" evidence="1">
    <location>
        <begin position="61"/>
        <end position="70"/>
    </location>
</feature>
<dbReference type="AlphaFoldDB" id="A0A506UKI0"/>
<keyword evidence="3" id="KW-1185">Reference proteome</keyword>
<dbReference type="RefSeq" id="WP_141451102.1">
    <property type="nucleotide sequence ID" value="NZ_CP038143.1"/>
</dbReference>
<reference evidence="2 3" key="1">
    <citation type="submission" date="2019-03" db="EMBL/GenBank/DDBJ databases">
        <title>The complete genome sequence of Neokomagataea sp. Jb2 NBRC113641.</title>
        <authorList>
            <person name="Chua K.-O."/>
            <person name="Chan K.-G."/>
            <person name="See-Too W.-S."/>
        </authorList>
    </citation>
    <scope>NUCLEOTIDE SEQUENCE [LARGE SCALE GENOMIC DNA]</scope>
    <source>
        <strain evidence="2 3">Jb2</strain>
    </source>
</reference>
<protein>
    <submittedName>
        <fullName evidence="2">Uncharacterized protein</fullName>
    </submittedName>
</protein>
<organism evidence="2 3">
    <name type="scientific">Oecophyllibacter saccharovorans</name>
    <dbReference type="NCBI Taxonomy" id="2558360"/>
    <lineage>
        <taxon>Bacteria</taxon>
        <taxon>Pseudomonadati</taxon>
        <taxon>Pseudomonadota</taxon>
        <taxon>Alphaproteobacteria</taxon>
        <taxon>Acetobacterales</taxon>
        <taxon>Acetobacteraceae</taxon>
        <taxon>Oecophyllibacter</taxon>
    </lineage>
</organism>
<name>A0A506UKI0_9PROT</name>
<dbReference type="EMBL" id="SORZ01000002">
    <property type="protein sequence ID" value="TPW33820.1"/>
    <property type="molecule type" value="Genomic_DNA"/>
</dbReference>
<evidence type="ECO:0000256" key="1">
    <source>
        <dbReference type="SAM" id="MobiDB-lite"/>
    </source>
</evidence>